<evidence type="ECO:0000256" key="3">
    <source>
        <dbReference type="ARBA" id="ARBA00023150"/>
    </source>
</evidence>
<reference evidence="5 6" key="1">
    <citation type="journal article" date="2001" name="J. Bacteriol.">
        <title>Genome sequence and comparative analysis of the solvent-producing bacterium Clostridium acetobutylicum.</title>
        <authorList>
            <person name="Nolling J."/>
            <person name="Breton G."/>
            <person name="Omelchenko M.V."/>
            <person name="Makarova K.S."/>
            <person name="Zeng Q."/>
            <person name="Gibson R."/>
            <person name="Lee H.M."/>
            <person name="Dubois J."/>
            <person name="Qiu D."/>
            <person name="Hitti J."/>
            <person name="Wolf Y.I."/>
            <person name="Tatusov R.L."/>
            <person name="Sabathe F."/>
            <person name="Doucette-Stamm L."/>
            <person name="Soucaille P."/>
            <person name="Daly M.J."/>
            <person name="Bennett G.N."/>
            <person name="Koonin E.V."/>
            <person name="Smith D.R."/>
        </authorList>
    </citation>
    <scope>NUCLEOTIDE SEQUENCE [LARGE SCALE GENOMIC DNA]</scope>
    <source>
        <strain evidence="6">ATCC 824 / DSM 792 / JCM 1419 / LMG 5710 / VKM B-1787</strain>
    </source>
</reference>
<dbReference type="eggNOG" id="COG0521">
    <property type="taxonomic scope" value="Bacteria"/>
</dbReference>
<dbReference type="UniPathway" id="UPA00344"/>
<evidence type="ECO:0000259" key="4">
    <source>
        <dbReference type="SMART" id="SM00852"/>
    </source>
</evidence>
<dbReference type="HOGENOM" id="CLU_077358_1_1_9"/>
<dbReference type="OrthoDB" id="9784492at2"/>
<feature type="domain" description="MoaB/Mog" evidence="4">
    <location>
        <begin position="7"/>
        <end position="150"/>
    </location>
</feature>
<gene>
    <name evidence="5" type="ordered locus">CA_C0283</name>
</gene>
<dbReference type="SUPFAM" id="SSF53218">
    <property type="entry name" value="Molybdenum cofactor biosynthesis proteins"/>
    <property type="match status" value="1"/>
</dbReference>
<dbReference type="SMART" id="SM00852">
    <property type="entry name" value="MoCF_biosynth"/>
    <property type="match status" value="1"/>
</dbReference>
<dbReference type="PANTHER" id="PTHR43764:SF1">
    <property type="entry name" value="MOLYBDOPTERIN MOLYBDOTRANSFERASE"/>
    <property type="match status" value="1"/>
</dbReference>
<dbReference type="GO" id="GO:0006777">
    <property type="term" value="P:Mo-molybdopterin cofactor biosynthetic process"/>
    <property type="evidence" value="ECO:0007669"/>
    <property type="project" value="UniProtKB-KW"/>
</dbReference>
<dbReference type="InterPro" id="IPR001453">
    <property type="entry name" value="MoaB/Mog_dom"/>
</dbReference>
<dbReference type="Proteomes" id="UP000000814">
    <property type="component" value="Chromosome"/>
</dbReference>
<dbReference type="GeneID" id="44996784"/>
<dbReference type="InterPro" id="IPR051920">
    <property type="entry name" value="MPT_Adenylyltrnsfr/MoaC-Rel"/>
</dbReference>
<dbReference type="EMBL" id="AE001437">
    <property type="protein sequence ID" value="AAK78264.1"/>
    <property type="molecule type" value="Genomic_DNA"/>
</dbReference>
<keyword evidence="6" id="KW-1185">Reference proteome</keyword>
<protein>
    <submittedName>
        <fullName evidence="5">Molybdopterin biosynthesis protein</fullName>
    </submittedName>
</protein>
<sequence length="171" mass="19533">MDSIKFSILTLDYKLDRNDKELTGKIIYDYIKEKSLNVLDYSTIKEDKDAIKEKLIYLCEELKSDVVLTNGGTGFSKRDVMPEATLEVIEKQIPGFSEIIRCKTYDMTKEAILYRGISGIRNKSIIINLDGRPNYIRQSLDLIIGPLIYGVKILKESVSDSIIEKIVNCKQ</sequence>
<organism evidence="5 6">
    <name type="scientific">Clostridium acetobutylicum (strain ATCC 824 / DSM 792 / JCM 1419 / IAM 19013 / LMG 5710 / NBRC 13948 / NRRL B-527 / VKM B-1787 / 2291 / W)</name>
    <dbReference type="NCBI Taxonomy" id="272562"/>
    <lineage>
        <taxon>Bacteria</taxon>
        <taxon>Bacillati</taxon>
        <taxon>Bacillota</taxon>
        <taxon>Clostridia</taxon>
        <taxon>Eubacteriales</taxon>
        <taxon>Clostridiaceae</taxon>
        <taxon>Clostridium</taxon>
    </lineage>
</organism>
<comment type="function">
    <text evidence="1">May be involved in the biosynthesis of molybdopterin.</text>
</comment>
<dbReference type="CDD" id="cd00886">
    <property type="entry name" value="MogA_MoaB"/>
    <property type="match status" value="1"/>
</dbReference>
<dbReference type="KEGG" id="cac:CA_C0283"/>
<proteinExistence type="predicted"/>
<dbReference type="NCBIfam" id="TIGR00177">
    <property type="entry name" value="molyb_syn"/>
    <property type="match status" value="1"/>
</dbReference>
<evidence type="ECO:0000256" key="1">
    <source>
        <dbReference type="ARBA" id="ARBA00003487"/>
    </source>
</evidence>
<dbReference type="Gene3D" id="3.40.980.10">
    <property type="entry name" value="MoaB/Mog-like domain"/>
    <property type="match status" value="1"/>
</dbReference>
<dbReference type="PIR" id="E96934">
    <property type="entry name" value="E96934"/>
</dbReference>
<evidence type="ECO:0000313" key="6">
    <source>
        <dbReference type="Proteomes" id="UP000000814"/>
    </source>
</evidence>
<comment type="pathway">
    <text evidence="2">Cofactor biosynthesis; molybdopterin biosynthesis.</text>
</comment>
<keyword evidence="3" id="KW-0501">Molybdenum cofactor biosynthesis</keyword>
<dbReference type="InterPro" id="IPR036425">
    <property type="entry name" value="MoaB/Mog-like_dom_sf"/>
</dbReference>
<dbReference type="STRING" id="272562.CA_C0283"/>
<dbReference type="InterPro" id="IPR008284">
    <property type="entry name" value="MoCF_biosynth_CS"/>
</dbReference>
<dbReference type="RefSeq" id="WP_010963606.1">
    <property type="nucleotide sequence ID" value="NC_003030.1"/>
</dbReference>
<dbReference type="PROSITE" id="PS01078">
    <property type="entry name" value="MOCF_BIOSYNTHESIS_1"/>
    <property type="match status" value="1"/>
</dbReference>
<dbReference type="AlphaFoldDB" id="Q97MB5"/>
<evidence type="ECO:0000256" key="2">
    <source>
        <dbReference type="ARBA" id="ARBA00005046"/>
    </source>
</evidence>
<evidence type="ECO:0000313" key="5">
    <source>
        <dbReference type="EMBL" id="AAK78264.1"/>
    </source>
</evidence>
<accession>Q97MB5</accession>
<dbReference type="Pfam" id="PF00994">
    <property type="entry name" value="MoCF_biosynth"/>
    <property type="match status" value="1"/>
</dbReference>
<dbReference type="PATRIC" id="fig|272562.8.peg.470"/>
<dbReference type="PANTHER" id="PTHR43764">
    <property type="entry name" value="MOLYBDENUM COFACTOR BIOSYNTHESIS"/>
    <property type="match status" value="1"/>
</dbReference>
<name>Q97MB5_CLOAB</name>